<dbReference type="AlphaFoldDB" id="A0YF11"/>
<dbReference type="Proteomes" id="UP000004931">
    <property type="component" value="Unassembled WGS sequence"/>
</dbReference>
<protein>
    <submittedName>
        <fullName evidence="1">Uncharacterized protein</fullName>
    </submittedName>
</protein>
<dbReference type="EMBL" id="AAVT01000007">
    <property type="protein sequence ID" value="EAW30606.1"/>
    <property type="molecule type" value="Genomic_DNA"/>
</dbReference>
<proteinExistence type="predicted"/>
<name>A0YF11_9GAMM</name>
<accession>A0YF11</accession>
<organism evidence="1 2">
    <name type="scientific">marine gamma proteobacterium HTCC2143</name>
    <dbReference type="NCBI Taxonomy" id="247633"/>
    <lineage>
        <taxon>Bacteria</taxon>
        <taxon>Pseudomonadati</taxon>
        <taxon>Pseudomonadota</taxon>
        <taxon>Gammaproteobacteria</taxon>
        <taxon>Cellvibrionales</taxon>
        <taxon>Spongiibacteraceae</taxon>
        <taxon>BD1-7 clade</taxon>
    </lineage>
</organism>
<gene>
    <name evidence="1" type="ORF">GP2143_00667</name>
</gene>
<evidence type="ECO:0000313" key="2">
    <source>
        <dbReference type="Proteomes" id="UP000004931"/>
    </source>
</evidence>
<reference evidence="1 2" key="1">
    <citation type="journal article" date="2010" name="J. Bacteriol.">
        <title>Genome sequence of the oligotrophic marine Gammaproteobacterium HTCC2143, isolated from the Oregon Coast.</title>
        <authorList>
            <person name="Oh H.M."/>
            <person name="Kang I."/>
            <person name="Ferriera S."/>
            <person name="Giovannoni S.J."/>
            <person name="Cho J.C."/>
        </authorList>
    </citation>
    <scope>NUCLEOTIDE SEQUENCE [LARGE SCALE GENOMIC DNA]</scope>
    <source>
        <strain evidence="1 2">HTCC2143</strain>
    </source>
</reference>
<keyword evidence="2" id="KW-1185">Reference proteome</keyword>
<sequence length="34" mass="3886">MGFDVQFLNLAAFGWADWRDVLDTVFVADDNVTH</sequence>
<comment type="caution">
    <text evidence="1">The sequence shown here is derived from an EMBL/GenBank/DDBJ whole genome shotgun (WGS) entry which is preliminary data.</text>
</comment>
<evidence type="ECO:0000313" key="1">
    <source>
        <dbReference type="EMBL" id="EAW30606.1"/>
    </source>
</evidence>